<evidence type="ECO:0000313" key="3">
    <source>
        <dbReference type="EMBL" id="KAF4305285.1"/>
    </source>
</evidence>
<evidence type="ECO:0000259" key="1">
    <source>
        <dbReference type="PROSITE" id="PS51186"/>
    </source>
</evidence>
<dbReference type="FunFam" id="3.40.630.30:FF:000047">
    <property type="entry name" value="Acetyltransferase, GNAT family"/>
    <property type="match status" value="1"/>
</dbReference>
<dbReference type="Pfam" id="PF13302">
    <property type="entry name" value="Acetyltransf_3"/>
    <property type="match status" value="1"/>
</dbReference>
<dbReference type="AlphaFoldDB" id="A0A8H4N3M7"/>
<dbReference type="Proteomes" id="UP000572817">
    <property type="component" value="Unassembled WGS sequence"/>
</dbReference>
<dbReference type="PANTHER" id="PTHR43441:SF2">
    <property type="entry name" value="FAMILY ACETYLTRANSFERASE, PUTATIVE (AFU_ORTHOLOGUE AFUA_7G00850)-RELATED"/>
    <property type="match status" value="1"/>
</dbReference>
<dbReference type="OrthoDB" id="41238at2759"/>
<gene>
    <name evidence="3" type="ORF">GTA08_BOTSDO06341</name>
    <name evidence="2" type="ORF">GTA08_BOTSDO10158</name>
</gene>
<dbReference type="GO" id="GO:0005737">
    <property type="term" value="C:cytoplasm"/>
    <property type="evidence" value="ECO:0007669"/>
    <property type="project" value="TreeGrafter"/>
</dbReference>
<feature type="domain" description="N-acetyltransferase" evidence="1">
    <location>
        <begin position="33"/>
        <end position="200"/>
    </location>
</feature>
<reference evidence="2 4" key="1">
    <citation type="submission" date="2020-04" db="EMBL/GenBank/DDBJ databases">
        <title>Genome Assembly and Annotation of Botryosphaeria dothidea sdau 11-99, a Latent Pathogen of Apple Fruit Ring Rot in China.</title>
        <authorList>
            <person name="Yu C."/>
            <person name="Diao Y."/>
            <person name="Lu Q."/>
            <person name="Zhao J."/>
            <person name="Cui S."/>
            <person name="Peng C."/>
            <person name="He B."/>
            <person name="Liu H."/>
        </authorList>
    </citation>
    <scope>NUCLEOTIDE SEQUENCE [LARGE SCALE GENOMIC DNA]</scope>
    <source>
        <strain evidence="2">Sdau11-99</strain>
        <strain evidence="4">sdau11-99</strain>
    </source>
</reference>
<protein>
    <recommendedName>
        <fullName evidence="1">N-acetyltransferase domain-containing protein</fullName>
    </recommendedName>
</protein>
<dbReference type="InterPro" id="IPR016181">
    <property type="entry name" value="Acyl_CoA_acyltransferase"/>
</dbReference>
<dbReference type="InterPro" id="IPR051908">
    <property type="entry name" value="Ribosomal_N-acetyltransferase"/>
</dbReference>
<dbReference type="EMBL" id="WWBZ02000040">
    <property type="protein sequence ID" value="KAF4305285.1"/>
    <property type="molecule type" value="Genomic_DNA"/>
</dbReference>
<organism evidence="2 4">
    <name type="scientific">Botryosphaeria dothidea</name>
    <dbReference type="NCBI Taxonomy" id="55169"/>
    <lineage>
        <taxon>Eukaryota</taxon>
        <taxon>Fungi</taxon>
        <taxon>Dikarya</taxon>
        <taxon>Ascomycota</taxon>
        <taxon>Pezizomycotina</taxon>
        <taxon>Dothideomycetes</taxon>
        <taxon>Dothideomycetes incertae sedis</taxon>
        <taxon>Botryosphaeriales</taxon>
        <taxon>Botryosphaeriaceae</taxon>
        <taxon>Botryosphaeria</taxon>
    </lineage>
</organism>
<keyword evidence="4" id="KW-1185">Reference proteome</keyword>
<evidence type="ECO:0000313" key="4">
    <source>
        <dbReference type="Proteomes" id="UP000572817"/>
    </source>
</evidence>
<dbReference type="InterPro" id="IPR000182">
    <property type="entry name" value="GNAT_dom"/>
</dbReference>
<sequence>MADKTPTARPLGVIVPPREPAQPKHQVFEGQYVTLRPLEPSDADSLFPLLSGDDNAYLFDYLPYGPFPADDKPAFQSFVAKQSASADPLYWAIVVKSFPPASSAEEGKILGWCSFLRITPAHRVVEVGDLLFSKSLQRTPAATEAIYLLARYAFEGLKYRRLEWKCNDLNAPSRRAAARLGFRYEGTFKKHMVVKGRNRDTAWFSVVEEEWEGGVRRALEMWLERGNFGKNGEQKRRLDELRAEPTNE</sequence>
<dbReference type="EMBL" id="WWBZ02000073">
    <property type="protein sequence ID" value="KAF4301902.1"/>
    <property type="molecule type" value="Genomic_DNA"/>
</dbReference>
<proteinExistence type="predicted"/>
<dbReference type="GO" id="GO:0008999">
    <property type="term" value="F:protein-N-terminal-alanine acetyltransferase activity"/>
    <property type="evidence" value="ECO:0007669"/>
    <property type="project" value="TreeGrafter"/>
</dbReference>
<dbReference type="SUPFAM" id="SSF55729">
    <property type="entry name" value="Acyl-CoA N-acyltransferases (Nat)"/>
    <property type="match status" value="1"/>
</dbReference>
<comment type="caution">
    <text evidence="2">The sequence shown here is derived from an EMBL/GenBank/DDBJ whole genome shotgun (WGS) entry which is preliminary data.</text>
</comment>
<dbReference type="PROSITE" id="PS51186">
    <property type="entry name" value="GNAT"/>
    <property type="match status" value="1"/>
</dbReference>
<dbReference type="PANTHER" id="PTHR43441">
    <property type="entry name" value="RIBOSOMAL-PROTEIN-SERINE ACETYLTRANSFERASE"/>
    <property type="match status" value="1"/>
</dbReference>
<accession>A0A8H4N3M7</accession>
<evidence type="ECO:0000313" key="2">
    <source>
        <dbReference type="EMBL" id="KAF4301902.1"/>
    </source>
</evidence>
<dbReference type="Gene3D" id="3.40.630.30">
    <property type="match status" value="1"/>
</dbReference>
<dbReference type="GO" id="GO:1990189">
    <property type="term" value="F:protein N-terminal-serine acetyltransferase activity"/>
    <property type="evidence" value="ECO:0007669"/>
    <property type="project" value="TreeGrafter"/>
</dbReference>
<name>A0A8H4N3M7_9PEZI</name>